<name>A0A0K1ZG72_RALSL</name>
<feature type="transmembrane region" description="Helical" evidence="1">
    <location>
        <begin position="247"/>
        <end position="266"/>
    </location>
</feature>
<dbReference type="PATRIC" id="fig|305.107.peg.2960"/>
<feature type="transmembrane region" description="Helical" evidence="1">
    <location>
        <begin position="39"/>
        <end position="58"/>
    </location>
</feature>
<feature type="transmembrane region" description="Helical" evidence="1">
    <location>
        <begin position="104"/>
        <end position="122"/>
    </location>
</feature>
<feature type="transmembrane region" description="Helical" evidence="1">
    <location>
        <begin position="159"/>
        <end position="178"/>
    </location>
</feature>
<evidence type="ECO:0000313" key="2">
    <source>
        <dbReference type="EMBL" id="CUV17635.1"/>
    </source>
</evidence>
<proteinExistence type="predicted"/>
<dbReference type="EMBL" id="CP085044">
    <property type="protein sequence ID" value="UZF16939.1"/>
    <property type="molecule type" value="Genomic_DNA"/>
</dbReference>
<keyword evidence="1" id="KW-0472">Membrane</keyword>
<accession>A0A0K1ZG72</accession>
<keyword evidence="1" id="KW-1133">Transmembrane helix</keyword>
<evidence type="ECO:0000313" key="3">
    <source>
        <dbReference type="EMBL" id="UZF16939.1"/>
    </source>
</evidence>
<evidence type="ECO:0000256" key="1">
    <source>
        <dbReference type="SAM" id="Phobius"/>
    </source>
</evidence>
<feature type="transmembrane region" description="Helical" evidence="1">
    <location>
        <begin position="129"/>
        <end position="147"/>
    </location>
</feature>
<dbReference type="AlphaFoldDB" id="A0A0K1ZG72"/>
<keyword evidence="1" id="KW-0812">Transmembrane</keyword>
<geneLocation type="plasmid" evidence="3">
    <name>p1</name>
</geneLocation>
<feature type="transmembrane region" description="Helical" evidence="1">
    <location>
        <begin position="12"/>
        <end position="33"/>
    </location>
</feature>
<feature type="transmembrane region" description="Helical" evidence="1">
    <location>
        <begin position="221"/>
        <end position="240"/>
    </location>
</feature>
<reference evidence="3" key="2">
    <citation type="submission" date="2021-10" db="EMBL/GenBank/DDBJ databases">
        <title>Complete genome sequences of five Ralstonia solancearum strains isolated from sunflower.</title>
        <authorList>
            <person name="She X."/>
            <person name="He Z."/>
        </authorList>
    </citation>
    <scope>NUCLEOTIDE SEQUENCE</scope>
    <source>
        <strain evidence="3">RS638</strain>
        <plasmid evidence="3">p1</plasmid>
    </source>
</reference>
<gene>
    <name evidence="3" type="ORF">LH706_23430</name>
    <name evidence="2" type="ORF">PSS4_v1_360045</name>
</gene>
<sequence length="317" mass="34011">MRLRGLSEASMVDYLFIALYVLATAYSAVFVNVKFHDASANLITFSTFLVCWGVFLALNRRRLGVLLSVVRASPGNVFAINLSTLLSWLGMFWCLKFVSASVESLIYMSIIPLVSMIVGRQWGDAGPAGRVGVLTIAVAALLVAYQNPSMHEIAADGQMVGVLLALGAGACGGVYIVASSRAQRKHALTANDLICIRLPLLLLATAALSAPEWHKFGSADFLQKAVLLSATAVMIPSYMLQQSIIRLGGVRTSVLVPFVPVLAMALELREGFEFNLRAGLLLGLQCAAMMYVSVLLARRKDELARVTAGSKTGVATR</sequence>
<organism evidence="2">
    <name type="scientific">Ralstonia solanacearum</name>
    <name type="common">Pseudomonas solanacearum</name>
    <dbReference type="NCBI Taxonomy" id="305"/>
    <lineage>
        <taxon>Bacteria</taxon>
        <taxon>Pseudomonadati</taxon>
        <taxon>Pseudomonadota</taxon>
        <taxon>Betaproteobacteria</taxon>
        <taxon>Burkholderiales</taxon>
        <taxon>Burkholderiaceae</taxon>
        <taxon>Ralstonia</taxon>
        <taxon>Ralstonia solanacearum species complex</taxon>
    </lineage>
</organism>
<keyword evidence="3" id="KW-0614">Plasmid</keyword>
<feature type="transmembrane region" description="Helical" evidence="1">
    <location>
        <begin position="278"/>
        <end position="297"/>
    </location>
</feature>
<dbReference type="EMBL" id="LN899821">
    <property type="protein sequence ID" value="CUV17635.1"/>
    <property type="molecule type" value="Genomic_DNA"/>
</dbReference>
<protein>
    <submittedName>
        <fullName evidence="2">Putative signal peptide protein</fullName>
    </submittedName>
</protein>
<feature type="transmembrane region" description="Helical" evidence="1">
    <location>
        <begin position="190"/>
        <end position="209"/>
    </location>
</feature>
<reference evidence="2" key="1">
    <citation type="submission" date="2015-10" db="EMBL/GenBank/DDBJ databases">
        <authorList>
            <person name="Gilbert D.G."/>
        </authorList>
    </citation>
    <scope>NUCLEOTIDE SEQUENCE</scope>
    <source>
        <strain evidence="2">Phyl III-seqv23</strain>
    </source>
</reference>